<gene>
    <name evidence="1" type="ORF">FALBO_2981</name>
</gene>
<sequence length="97" mass="11061">MFPAQPQLLASLVVDSFTYTGLQIALNLDFMQHSSNGEWENRVAQGPRYGPYTDSFEAISGSMMLMLRKMAMLEAQLRREFPDLWNDVINATARATW</sequence>
<name>A0A8H4PHI1_9HYPO</name>
<evidence type="ECO:0000313" key="1">
    <source>
        <dbReference type="EMBL" id="KAF4470116.1"/>
    </source>
</evidence>
<comment type="caution">
    <text evidence="1">The sequence shown here is derived from an EMBL/GenBank/DDBJ whole genome shotgun (WGS) entry which is preliminary data.</text>
</comment>
<dbReference type="Proteomes" id="UP000554235">
    <property type="component" value="Unassembled WGS sequence"/>
</dbReference>
<dbReference type="EMBL" id="JAADYS010000391">
    <property type="protein sequence ID" value="KAF4470116.1"/>
    <property type="molecule type" value="Genomic_DNA"/>
</dbReference>
<evidence type="ECO:0000313" key="2">
    <source>
        <dbReference type="Proteomes" id="UP000554235"/>
    </source>
</evidence>
<keyword evidence="2" id="KW-1185">Reference proteome</keyword>
<protein>
    <submittedName>
        <fullName evidence="1">Uncharacterized protein</fullName>
    </submittedName>
</protein>
<reference evidence="1 2" key="1">
    <citation type="submission" date="2020-01" db="EMBL/GenBank/DDBJ databases">
        <title>Identification and distribution of gene clusters putatively required for synthesis of sphingolipid metabolism inhibitors in phylogenetically diverse species of the filamentous fungus Fusarium.</title>
        <authorList>
            <person name="Kim H.-S."/>
            <person name="Busman M."/>
            <person name="Brown D.W."/>
            <person name="Divon H."/>
            <person name="Uhlig S."/>
            <person name="Proctor R.H."/>
        </authorList>
    </citation>
    <scope>NUCLEOTIDE SEQUENCE [LARGE SCALE GENOMIC DNA]</scope>
    <source>
        <strain evidence="1 2">NRRL 20459</strain>
    </source>
</reference>
<proteinExistence type="predicted"/>
<organism evidence="1 2">
    <name type="scientific">Fusarium albosuccineum</name>
    <dbReference type="NCBI Taxonomy" id="1237068"/>
    <lineage>
        <taxon>Eukaryota</taxon>
        <taxon>Fungi</taxon>
        <taxon>Dikarya</taxon>
        <taxon>Ascomycota</taxon>
        <taxon>Pezizomycotina</taxon>
        <taxon>Sordariomycetes</taxon>
        <taxon>Hypocreomycetidae</taxon>
        <taxon>Hypocreales</taxon>
        <taxon>Nectriaceae</taxon>
        <taxon>Fusarium</taxon>
        <taxon>Fusarium decemcellulare species complex</taxon>
    </lineage>
</organism>
<accession>A0A8H4PHI1</accession>
<dbReference type="AlphaFoldDB" id="A0A8H4PHI1"/>